<feature type="compositionally biased region" description="Polar residues" evidence="5">
    <location>
        <begin position="438"/>
        <end position="461"/>
    </location>
</feature>
<accession>A0AAD3D9M7</accession>
<keyword evidence="8" id="KW-1185">Reference proteome</keyword>
<protein>
    <recommendedName>
        <fullName evidence="6">RING-type domain-containing protein</fullName>
    </recommendedName>
</protein>
<evidence type="ECO:0000313" key="7">
    <source>
        <dbReference type="EMBL" id="GFH60313.1"/>
    </source>
</evidence>
<evidence type="ECO:0000256" key="4">
    <source>
        <dbReference type="PROSITE-ProRule" id="PRU00175"/>
    </source>
</evidence>
<feature type="region of interest" description="Disordered" evidence="5">
    <location>
        <begin position="307"/>
        <end position="461"/>
    </location>
</feature>
<keyword evidence="1" id="KW-0479">Metal-binding</keyword>
<evidence type="ECO:0000259" key="6">
    <source>
        <dbReference type="PROSITE" id="PS50089"/>
    </source>
</evidence>
<dbReference type="InterPro" id="IPR018957">
    <property type="entry name" value="Znf_C3HC4_RING-type"/>
</dbReference>
<sequence>MIGSATAAYCSSVGAYFIEGRRTSQEPSRIRFSRIESMSGQSIASNRPGGPRQPMDTIKCHLCRKTVERNVFVLKCDHLLCQACTYSHFEKHSNCPLCTAIMQNDDDIEEVNILDRAPNEAVPRRATLQALFTRPPGRANAVGISQGDLLMNSMRTIDSCKQQIKLAYRQLVTNNNVLLRQNAGMAKELQRLRNENAALGETTQRLRNENSSLKEVEMREKQENKILRSENSALIARNQELERLQSHSSSKSNENISRSQYSSRDHGTAMNRLALTTYSGSQRDHRDSNPLFQHPKPPLVEGLLRKREAQQQADRQQYNPPPRGPILGNRVSSSTTVASSITGIGGRQDSNRGGHRGSTYAAQGPRIPTAHGGSRVGGSMSSETPRYSSGQYPVSRGPPLRDLSPNGPLPFSGGLSTSSSAGGSSGRHRVNKRRRAAPSQTPAESQGMSPGTSRFLNQGGW</sequence>
<evidence type="ECO:0000313" key="8">
    <source>
        <dbReference type="Proteomes" id="UP001054902"/>
    </source>
</evidence>
<feature type="domain" description="RING-type" evidence="6">
    <location>
        <begin position="60"/>
        <end position="99"/>
    </location>
</feature>
<feature type="compositionally biased region" description="Polar residues" evidence="5">
    <location>
        <begin position="379"/>
        <end position="392"/>
    </location>
</feature>
<feature type="compositionally biased region" description="Basic residues" evidence="5">
    <location>
        <begin position="426"/>
        <end position="436"/>
    </location>
</feature>
<feature type="compositionally biased region" description="Low complexity" evidence="5">
    <location>
        <begin position="246"/>
        <end position="259"/>
    </location>
</feature>
<organism evidence="7 8">
    <name type="scientific">Chaetoceros tenuissimus</name>
    <dbReference type="NCBI Taxonomy" id="426638"/>
    <lineage>
        <taxon>Eukaryota</taxon>
        <taxon>Sar</taxon>
        <taxon>Stramenopiles</taxon>
        <taxon>Ochrophyta</taxon>
        <taxon>Bacillariophyta</taxon>
        <taxon>Coscinodiscophyceae</taxon>
        <taxon>Chaetocerotophycidae</taxon>
        <taxon>Chaetocerotales</taxon>
        <taxon>Chaetocerotaceae</taxon>
        <taxon>Chaetoceros</taxon>
    </lineage>
</organism>
<evidence type="ECO:0000256" key="5">
    <source>
        <dbReference type="SAM" id="MobiDB-lite"/>
    </source>
</evidence>
<evidence type="ECO:0000256" key="1">
    <source>
        <dbReference type="ARBA" id="ARBA00022723"/>
    </source>
</evidence>
<proteinExistence type="predicted"/>
<comment type="caution">
    <text evidence="7">The sequence shown here is derived from an EMBL/GenBank/DDBJ whole genome shotgun (WGS) entry which is preliminary data.</text>
</comment>
<gene>
    <name evidence="7" type="ORF">CTEN210_16789</name>
</gene>
<reference evidence="7 8" key="1">
    <citation type="journal article" date="2021" name="Sci. Rep.">
        <title>The genome of the diatom Chaetoceros tenuissimus carries an ancient integrated fragment of an extant virus.</title>
        <authorList>
            <person name="Hongo Y."/>
            <person name="Kimura K."/>
            <person name="Takaki Y."/>
            <person name="Yoshida Y."/>
            <person name="Baba S."/>
            <person name="Kobayashi G."/>
            <person name="Nagasaki K."/>
            <person name="Hano T."/>
            <person name="Tomaru Y."/>
        </authorList>
    </citation>
    <scope>NUCLEOTIDE SEQUENCE [LARGE SCALE GENOMIC DNA]</scope>
    <source>
        <strain evidence="7 8">NIES-3715</strain>
    </source>
</reference>
<evidence type="ECO:0000256" key="2">
    <source>
        <dbReference type="ARBA" id="ARBA00022771"/>
    </source>
</evidence>
<dbReference type="InterPro" id="IPR001841">
    <property type="entry name" value="Znf_RING"/>
</dbReference>
<dbReference type="Pfam" id="PF00097">
    <property type="entry name" value="zf-C3HC4"/>
    <property type="match status" value="1"/>
</dbReference>
<keyword evidence="3" id="KW-0862">Zinc</keyword>
<dbReference type="Gene3D" id="3.30.40.10">
    <property type="entry name" value="Zinc/RING finger domain, C3HC4 (zinc finger)"/>
    <property type="match status" value="1"/>
</dbReference>
<dbReference type="AlphaFoldDB" id="A0AAD3D9M7"/>
<dbReference type="SUPFAM" id="SSF57850">
    <property type="entry name" value="RING/U-box"/>
    <property type="match status" value="1"/>
</dbReference>
<dbReference type="EMBL" id="BLLK01000069">
    <property type="protein sequence ID" value="GFH60313.1"/>
    <property type="molecule type" value="Genomic_DNA"/>
</dbReference>
<evidence type="ECO:0000256" key="3">
    <source>
        <dbReference type="ARBA" id="ARBA00022833"/>
    </source>
</evidence>
<feature type="region of interest" description="Disordered" evidence="5">
    <location>
        <begin position="243"/>
        <end position="269"/>
    </location>
</feature>
<feature type="compositionally biased region" description="Low complexity" evidence="5">
    <location>
        <begin position="412"/>
        <end position="422"/>
    </location>
</feature>
<dbReference type="PROSITE" id="PS50089">
    <property type="entry name" value="ZF_RING_2"/>
    <property type="match status" value="1"/>
</dbReference>
<keyword evidence="2 4" id="KW-0863">Zinc-finger</keyword>
<dbReference type="GO" id="GO:0008270">
    <property type="term" value="F:zinc ion binding"/>
    <property type="evidence" value="ECO:0007669"/>
    <property type="project" value="UniProtKB-KW"/>
</dbReference>
<name>A0AAD3D9M7_9STRA</name>
<feature type="compositionally biased region" description="Low complexity" evidence="5">
    <location>
        <begin position="331"/>
        <end position="342"/>
    </location>
</feature>
<dbReference type="InterPro" id="IPR013083">
    <property type="entry name" value="Znf_RING/FYVE/PHD"/>
</dbReference>
<dbReference type="Proteomes" id="UP001054902">
    <property type="component" value="Unassembled WGS sequence"/>
</dbReference>